<dbReference type="RefSeq" id="WP_143049607.1">
    <property type="nucleotide sequence ID" value="NZ_BOND01000030.1"/>
</dbReference>
<name>A0A1H3KYC3_9ACTN</name>
<dbReference type="InterPro" id="IPR012296">
    <property type="entry name" value="Nuclease_put_TT1808"/>
</dbReference>
<dbReference type="AlphaFoldDB" id="A0A1H3KYC3"/>
<evidence type="ECO:0000259" key="1">
    <source>
        <dbReference type="Pfam" id="PF05685"/>
    </source>
</evidence>
<dbReference type="EMBL" id="FNQB01000001">
    <property type="protein sequence ID" value="SDY56655.1"/>
    <property type="molecule type" value="Genomic_DNA"/>
</dbReference>
<proteinExistence type="predicted"/>
<dbReference type="PANTHER" id="PTHR35400">
    <property type="entry name" value="SLR1083 PROTEIN"/>
    <property type="match status" value="1"/>
</dbReference>
<dbReference type="GO" id="GO:0004519">
    <property type="term" value="F:endonuclease activity"/>
    <property type="evidence" value="ECO:0007669"/>
    <property type="project" value="UniProtKB-KW"/>
</dbReference>
<dbReference type="Gene3D" id="3.90.1570.10">
    <property type="entry name" value="tt1808, chain A"/>
    <property type="match status" value="1"/>
</dbReference>
<accession>A0A1H3KYC3</accession>
<dbReference type="Pfam" id="PF05685">
    <property type="entry name" value="Uma2"/>
    <property type="match status" value="1"/>
</dbReference>
<keyword evidence="2" id="KW-0540">Nuclease</keyword>
<dbReference type="InterPro" id="IPR008538">
    <property type="entry name" value="Uma2"/>
</dbReference>
<dbReference type="PANTHER" id="PTHR35400:SF3">
    <property type="entry name" value="SLL1072 PROTEIN"/>
    <property type="match status" value="1"/>
</dbReference>
<dbReference type="SUPFAM" id="SSF52980">
    <property type="entry name" value="Restriction endonuclease-like"/>
    <property type="match status" value="1"/>
</dbReference>
<reference evidence="3" key="1">
    <citation type="submission" date="2016-10" db="EMBL/GenBank/DDBJ databases">
        <authorList>
            <person name="Varghese N."/>
            <person name="Submissions S."/>
        </authorList>
    </citation>
    <scope>NUCLEOTIDE SEQUENCE [LARGE SCALE GENOMIC DNA]</scope>
    <source>
        <strain evidence="3">DSM 44718</strain>
    </source>
</reference>
<organism evidence="2 3">
    <name type="scientific">Asanoa ishikariensis</name>
    <dbReference type="NCBI Taxonomy" id="137265"/>
    <lineage>
        <taxon>Bacteria</taxon>
        <taxon>Bacillati</taxon>
        <taxon>Actinomycetota</taxon>
        <taxon>Actinomycetes</taxon>
        <taxon>Micromonosporales</taxon>
        <taxon>Micromonosporaceae</taxon>
        <taxon>Asanoa</taxon>
    </lineage>
</organism>
<keyword evidence="3" id="KW-1185">Reference proteome</keyword>
<sequence>MTTPYSVDALFDMPDDGNRREIFNGSLLVTPPPPLPHAVATANLRDRLYDQAPRHLRVVEGVGVYANEHNYFIPDLVVLPQEVLKGNAPGARPYETLLVVEVVSPSNASNDLVIKRDYYARFKIPEYWIADRRDQSLTILHLGNDDRYADRAVLHPGDVWRSNFPFPLRIDPAEIF</sequence>
<dbReference type="Proteomes" id="UP000199632">
    <property type="component" value="Unassembled WGS sequence"/>
</dbReference>
<dbReference type="CDD" id="cd06260">
    <property type="entry name" value="DUF820-like"/>
    <property type="match status" value="1"/>
</dbReference>
<keyword evidence="2" id="KW-0255">Endonuclease</keyword>
<dbReference type="OrthoDB" id="9799703at2"/>
<evidence type="ECO:0000313" key="2">
    <source>
        <dbReference type="EMBL" id="SDY56655.1"/>
    </source>
</evidence>
<dbReference type="STRING" id="137265.SAMN05421684_0396"/>
<gene>
    <name evidence="2" type="ORF">SAMN05421684_0396</name>
</gene>
<dbReference type="InterPro" id="IPR011335">
    <property type="entry name" value="Restrct_endonuc-II-like"/>
</dbReference>
<protein>
    <submittedName>
        <fullName evidence="2">Endonuclease, Uma2 family (Restriction endonuclease fold)</fullName>
    </submittedName>
</protein>
<keyword evidence="2" id="KW-0378">Hydrolase</keyword>
<feature type="domain" description="Putative restriction endonuclease" evidence="1">
    <location>
        <begin position="9"/>
        <end position="165"/>
    </location>
</feature>
<evidence type="ECO:0000313" key="3">
    <source>
        <dbReference type="Proteomes" id="UP000199632"/>
    </source>
</evidence>